<dbReference type="AlphaFoldDB" id="A0A381Y283"/>
<protein>
    <submittedName>
        <fullName evidence="1">Uncharacterized protein</fullName>
    </submittedName>
</protein>
<organism evidence="1">
    <name type="scientific">marine metagenome</name>
    <dbReference type="NCBI Taxonomy" id="408172"/>
    <lineage>
        <taxon>unclassified sequences</taxon>
        <taxon>metagenomes</taxon>
        <taxon>ecological metagenomes</taxon>
    </lineage>
</organism>
<proteinExistence type="predicted"/>
<dbReference type="EMBL" id="UINC01017236">
    <property type="protein sequence ID" value="SVA71179.1"/>
    <property type="molecule type" value="Genomic_DNA"/>
</dbReference>
<sequence length="32" mass="4071">MSLHALILDDTKIQWLRKYLRSHRHLKRHYQI</sequence>
<accession>A0A381Y283</accession>
<name>A0A381Y283_9ZZZZ</name>
<feature type="non-terminal residue" evidence="1">
    <location>
        <position position="32"/>
    </location>
</feature>
<reference evidence="1" key="1">
    <citation type="submission" date="2018-05" db="EMBL/GenBank/DDBJ databases">
        <authorList>
            <person name="Lanie J.A."/>
            <person name="Ng W.-L."/>
            <person name="Kazmierczak K.M."/>
            <person name="Andrzejewski T.M."/>
            <person name="Davidsen T.M."/>
            <person name="Wayne K.J."/>
            <person name="Tettelin H."/>
            <person name="Glass J.I."/>
            <person name="Rusch D."/>
            <person name="Podicherti R."/>
            <person name="Tsui H.-C.T."/>
            <person name="Winkler M.E."/>
        </authorList>
    </citation>
    <scope>NUCLEOTIDE SEQUENCE</scope>
</reference>
<gene>
    <name evidence="1" type="ORF">METZ01_LOCUS124033</name>
</gene>
<evidence type="ECO:0000313" key="1">
    <source>
        <dbReference type="EMBL" id="SVA71179.1"/>
    </source>
</evidence>